<protein>
    <recommendedName>
        <fullName evidence="4">7-cyano-7-deazaguanine synthase (Queuosine biosynthesis)</fullName>
    </recommendedName>
</protein>
<evidence type="ECO:0008006" key="4">
    <source>
        <dbReference type="Google" id="ProtNLM"/>
    </source>
</evidence>
<organism evidence="2 3">
    <name type="scientific">Bauldia litoralis</name>
    <dbReference type="NCBI Taxonomy" id="665467"/>
    <lineage>
        <taxon>Bacteria</taxon>
        <taxon>Pseudomonadati</taxon>
        <taxon>Pseudomonadota</taxon>
        <taxon>Alphaproteobacteria</taxon>
        <taxon>Hyphomicrobiales</taxon>
        <taxon>Kaistiaceae</taxon>
        <taxon>Bauldia</taxon>
    </lineage>
</organism>
<sequence>MRETSTFRCGRSGGSDNRPGTRYLDVDGPEGSDDRVNLKIDHISRKMVATIPDRFVDLLEIAAYVYAADQLVSRGGRAMRGMGREWRRDLVFEIPVRDVGFWQGKAVIEKLVSTLTFLSDDNYRFRFVEARSPRAADERFDFTFEDAPSGFHPDDVILFSGGLDSLAGAASCLRSGRKVALVSHCASTHVQARQRELVEELRRRSAPGSVFHVPVRITRGLDEPSSFTQRTRSFLFACLAAVVAGLFRKSQFDFFENGVVSVNLPIAGHVLGSRATRTTHPKVLSDFAALFGLVTGGDFTVGNPFFWDTKTEVLGRLRDAGHADLIGRSFSCSHVRLAASSGQQCGICTQCLDRRFAILAAGLEKDDPHEGYRVDLFTGGRDDPMHTALAESYVLSAARYAKMTETAFYTRNGNALRVLSHLPGDMNANAVRLYALHQRHGEAVCRVTNVALREHATVGSASSLPRTCLLALLRSPTGLIVEKLRDPTEHEAPIAEQATLRNIPVLPRPIVVTFHHAARFATIAGAVEIGGVGYSLLAALADLRLREMSERCSRSGYGFLSPEKLARTQAITEAALRQQVSRVRQQLQEKFERAFEITPDKDEIIESKGWSGYRLNPHLLLDSVEETAVASASRGDVTTLSPTSQNPLRNGKKSPLPSG</sequence>
<dbReference type="RefSeq" id="WP_090881164.1">
    <property type="nucleotide sequence ID" value="NZ_FMXQ01000016.1"/>
</dbReference>
<evidence type="ECO:0000256" key="1">
    <source>
        <dbReference type="SAM" id="MobiDB-lite"/>
    </source>
</evidence>
<feature type="compositionally biased region" description="Polar residues" evidence="1">
    <location>
        <begin position="636"/>
        <end position="648"/>
    </location>
</feature>
<proteinExistence type="predicted"/>
<dbReference type="InterPro" id="IPR014729">
    <property type="entry name" value="Rossmann-like_a/b/a_fold"/>
</dbReference>
<dbReference type="Proteomes" id="UP000199071">
    <property type="component" value="Unassembled WGS sequence"/>
</dbReference>
<name>A0A1G6EMU3_9HYPH</name>
<accession>A0A1G6EMU3</accession>
<feature type="region of interest" description="Disordered" evidence="1">
    <location>
        <begin position="1"/>
        <end position="29"/>
    </location>
</feature>
<feature type="region of interest" description="Disordered" evidence="1">
    <location>
        <begin position="631"/>
        <end position="659"/>
    </location>
</feature>
<gene>
    <name evidence="2" type="ORF">SAMN02982931_04704</name>
</gene>
<dbReference type="SUPFAM" id="SSF52402">
    <property type="entry name" value="Adenine nucleotide alpha hydrolases-like"/>
    <property type="match status" value="1"/>
</dbReference>
<evidence type="ECO:0000313" key="3">
    <source>
        <dbReference type="Proteomes" id="UP000199071"/>
    </source>
</evidence>
<dbReference type="STRING" id="665467.SAMN02982931_04704"/>
<keyword evidence="3" id="KW-1185">Reference proteome</keyword>
<dbReference type="AlphaFoldDB" id="A0A1G6EMU3"/>
<dbReference type="Gene3D" id="3.40.50.620">
    <property type="entry name" value="HUPs"/>
    <property type="match status" value="1"/>
</dbReference>
<reference evidence="2 3" key="1">
    <citation type="submission" date="2016-10" db="EMBL/GenBank/DDBJ databases">
        <authorList>
            <person name="de Groot N.N."/>
        </authorList>
    </citation>
    <scope>NUCLEOTIDE SEQUENCE [LARGE SCALE GENOMIC DNA]</scope>
    <source>
        <strain evidence="2 3">ATCC 35022</strain>
    </source>
</reference>
<dbReference type="EMBL" id="FMXQ01000016">
    <property type="protein sequence ID" value="SDB58592.1"/>
    <property type="molecule type" value="Genomic_DNA"/>
</dbReference>
<dbReference type="OrthoDB" id="9789567at2"/>
<evidence type="ECO:0000313" key="2">
    <source>
        <dbReference type="EMBL" id="SDB58592.1"/>
    </source>
</evidence>